<sequence>MRLFHILWAGQAVSLIGSSVTAFGAGIWVYDQTGSPTAFTLMVLAATLPGIVLLPLAGALVDRWDRRRAMLLSDAGTATVTLLALALVSAGLFAVWQVYVVAVLLSVFKAIQWPAFSALVGEIVPREHLSKANGRVGLAEAVGEVLGAVIAGSLYGVLGLRGLLLVDVLTFTAALGTMLWSLRRMPPAPARDRDRSAPLTGELSAGWRYIRARPGLSGLLLFFAVNNFGMQWVIVLVPPLVLSLSGPTAYGIVEAVGWAGMVIGGAVISVTREPRHRVRAILTVAAVQALLVVAMGAGHAVWTAAAGMFGILAGYAVTNAVTATLWQRKTPQEVQGRVFAVRRMIAWSAQPLAYATAGPLAQFVATPLVNPGGPLAGSLGQVTGGGTAGGIALVFLAAAPLLLGIVVFTALRPRVRLLEQELPDAPAPAAPTPASPPAADLTPAVTPGAAPQPTSV</sequence>
<dbReference type="GO" id="GO:0022857">
    <property type="term" value="F:transmembrane transporter activity"/>
    <property type="evidence" value="ECO:0007669"/>
    <property type="project" value="InterPro"/>
</dbReference>
<evidence type="ECO:0000256" key="2">
    <source>
        <dbReference type="ARBA" id="ARBA00022475"/>
    </source>
</evidence>
<evidence type="ECO:0000313" key="10">
    <source>
        <dbReference type="Proteomes" id="UP000660611"/>
    </source>
</evidence>
<dbReference type="PANTHER" id="PTHR23513">
    <property type="entry name" value="INTEGRAL MEMBRANE EFFLUX PROTEIN-RELATED"/>
    <property type="match status" value="1"/>
</dbReference>
<feature type="region of interest" description="Disordered" evidence="6">
    <location>
        <begin position="424"/>
        <end position="456"/>
    </location>
</feature>
<keyword evidence="4 7" id="KW-1133">Transmembrane helix</keyword>
<dbReference type="Pfam" id="PF07690">
    <property type="entry name" value="MFS_1"/>
    <property type="match status" value="1"/>
</dbReference>
<feature type="compositionally biased region" description="Pro residues" evidence="6">
    <location>
        <begin position="425"/>
        <end position="436"/>
    </location>
</feature>
<dbReference type="AlphaFoldDB" id="A0A919PVM6"/>
<feature type="transmembrane region" description="Helical" evidence="7">
    <location>
        <begin position="163"/>
        <end position="182"/>
    </location>
</feature>
<dbReference type="Proteomes" id="UP000660611">
    <property type="component" value="Unassembled WGS sequence"/>
</dbReference>
<feature type="transmembrane region" description="Helical" evidence="7">
    <location>
        <begin position="38"/>
        <end position="59"/>
    </location>
</feature>
<keyword evidence="5 7" id="KW-0472">Membrane</keyword>
<keyword evidence="3 7" id="KW-0812">Transmembrane</keyword>
<comment type="subcellular location">
    <subcellularLocation>
        <location evidence="1">Cell membrane</location>
        <topology evidence="1">Multi-pass membrane protein</topology>
    </subcellularLocation>
</comment>
<evidence type="ECO:0000256" key="6">
    <source>
        <dbReference type="SAM" id="MobiDB-lite"/>
    </source>
</evidence>
<name>A0A919PVM6_9ACTN</name>
<evidence type="ECO:0000259" key="8">
    <source>
        <dbReference type="PROSITE" id="PS50850"/>
    </source>
</evidence>
<comment type="caution">
    <text evidence="9">The sequence shown here is derived from an EMBL/GenBank/DDBJ whole genome shotgun (WGS) entry which is preliminary data.</text>
</comment>
<feature type="transmembrane region" description="Helical" evidence="7">
    <location>
        <begin position="347"/>
        <end position="369"/>
    </location>
</feature>
<feature type="transmembrane region" description="Helical" evidence="7">
    <location>
        <begin position="71"/>
        <end position="93"/>
    </location>
</feature>
<evidence type="ECO:0000256" key="3">
    <source>
        <dbReference type="ARBA" id="ARBA00022692"/>
    </source>
</evidence>
<feature type="transmembrane region" description="Helical" evidence="7">
    <location>
        <begin position="308"/>
        <end position="326"/>
    </location>
</feature>
<dbReference type="SUPFAM" id="SSF103473">
    <property type="entry name" value="MFS general substrate transporter"/>
    <property type="match status" value="1"/>
</dbReference>
<feature type="transmembrane region" description="Helical" evidence="7">
    <location>
        <begin position="248"/>
        <end position="268"/>
    </location>
</feature>
<evidence type="ECO:0000256" key="4">
    <source>
        <dbReference type="ARBA" id="ARBA00022989"/>
    </source>
</evidence>
<dbReference type="RefSeq" id="WP_203853268.1">
    <property type="nucleotide sequence ID" value="NZ_BAAAVW010000025.1"/>
</dbReference>
<protein>
    <recommendedName>
        <fullName evidence="8">Major facilitator superfamily (MFS) profile domain-containing protein</fullName>
    </recommendedName>
</protein>
<dbReference type="InterPro" id="IPR011701">
    <property type="entry name" value="MFS"/>
</dbReference>
<evidence type="ECO:0000313" key="9">
    <source>
        <dbReference type="EMBL" id="GIG51660.1"/>
    </source>
</evidence>
<dbReference type="PANTHER" id="PTHR23513:SF6">
    <property type="entry name" value="MAJOR FACILITATOR SUPERFAMILY ASSOCIATED DOMAIN-CONTAINING PROTEIN"/>
    <property type="match status" value="1"/>
</dbReference>
<feature type="transmembrane region" description="Helical" evidence="7">
    <location>
        <begin position="389"/>
        <end position="411"/>
    </location>
</feature>
<dbReference type="InterPro" id="IPR036259">
    <property type="entry name" value="MFS_trans_sf"/>
</dbReference>
<feature type="transmembrane region" description="Helical" evidence="7">
    <location>
        <begin position="218"/>
        <end position="242"/>
    </location>
</feature>
<proteinExistence type="predicted"/>
<dbReference type="InterPro" id="IPR020846">
    <property type="entry name" value="MFS_dom"/>
</dbReference>
<gene>
    <name evidence="9" type="ORF">Dsi01nite_097010</name>
</gene>
<dbReference type="Gene3D" id="1.20.1250.20">
    <property type="entry name" value="MFS general substrate transporter like domains"/>
    <property type="match status" value="1"/>
</dbReference>
<keyword evidence="10" id="KW-1185">Reference proteome</keyword>
<evidence type="ECO:0000256" key="7">
    <source>
        <dbReference type="SAM" id="Phobius"/>
    </source>
</evidence>
<feature type="transmembrane region" description="Helical" evidence="7">
    <location>
        <begin position="280"/>
        <end position="302"/>
    </location>
</feature>
<dbReference type="GO" id="GO:0005886">
    <property type="term" value="C:plasma membrane"/>
    <property type="evidence" value="ECO:0007669"/>
    <property type="project" value="UniProtKB-SubCell"/>
</dbReference>
<reference evidence="9" key="1">
    <citation type="submission" date="2021-01" db="EMBL/GenBank/DDBJ databases">
        <title>Whole genome shotgun sequence of Dactylosporangium siamense NBRC 106093.</title>
        <authorList>
            <person name="Komaki H."/>
            <person name="Tamura T."/>
        </authorList>
    </citation>
    <scope>NUCLEOTIDE SEQUENCE</scope>
    <source>
        <strain evidence="9">NBRC 106093</strain>
    </source>
</reference>
<organism evidence="9 10">
    <name type="scientific">Dactylosporangium siamense</name>
    <dbReference type="NCBI Taxonomy" id="685454"/>
    <lineage>
        <taxon>Bacteria</taxon>
        <taxon>Bacillati</taxon>
        <taxon>Actinomycetota</taxon>
        <taxon>Actinomycetes</taxon>
        <taxon>Micromonosporales</taxon>
        <taxon>Micromonosporaceae</taxon>
        <taxon>Dactylosporangium</taxon>
    </lineage>
</organism>
<dbReference type="CDD" id="cd06173">
    <property type="entry name" value="MFS_MefA_like"/>
    <property type="match status" value="1"/>
</dbReference>
<accession>A0A919PVM6</accession>
<keyword evidence="2" id="KW-1003">Cell membrane</keyword>
<dbReference type="EMBL" id="BONQ01000158">
    <property type="protein sequence ID" value="GIG51660.1"/>
    <property type="molecule type" value="Genomic_DNA"/>
</dbReference>
<dbReference type="PROSITE" id="PS50850">
    <property type="entry name" value="MFS"/>
    <property type="match status" value="1"/>
</dbReference>
<evidence type="ECO:0000256" key="1">
    <source>
        <dbReference type="ARBA" id="ARBA00004651"/>
    </source>
</evidence>
<feature type="domain" description="Major facilitator superfamily (MFS) profile" evidence="8">
    <location>
        <begin position="1"/>
        <end position="416"/>
    </location>
</feature>
<evidence type="ECO:0000256" key="5">
    <source>
        <dbReference type="ARBA" id="ARBA00023136"/>
    </source>
</evidence>